<evidence type="ECO:0000256" key="7">
    <source>
        <dbReference type="SAM" id="Phobius"/>
    </source>
</evidence>
<sequence>MSSVDPSLSIANPDLKDADVVQKAGLALAGLGVLVLFLSWGGVAIPPSIGLPIALLGILVGTVIYSARLYLNQPEGIKNNGVWFRSLTSRGVLGWVAGIVLTGFYVLLYWFPEYIGFKASGNEGFVALFDPLSMFFKGKPASQWFLYGTLYTLCITALGVKFLFKYRHNRYQFVRTLVVIASQLFLAYLIPEILAGLNYNDVTTASGEYLGYFNTDLKNSWPLDYDFFYDWQLNAFQEPSYQPVGTLYLIIGIAMFLVVTPIITYYVGKRWYCSWVCGCGGLAETAGDPFRHLSSKKLSAWRLERWLIHSVMVFVFVMTAATIYGYFWNTGEVFGLNIYKTFQQPYGFLIGATFSGVIGVGFYPMLGNRVWCRFGCPMAGYMGIIQRFKSRFRITTNGGQCISCGNCSTYCEQGIDVRSYAQKGQNIVRASCVGCGVCSAVCPRGVLNLENGPEQGRTDLPPIIIGNESIKVSN</sequence>
<feature type="transmembrane region" description="Helical" evidence="7">
    <location>
        <begin position="24"/>
        <end position="43"/>
    </location>
</feature>
<keyword evidence="3" id="KW-0479">Metal-binding</keyword>
<dbReference type="Proteomes" id="UP000095552">
    <property type="component" value="Unassembled WGS sequence"/>
</dbReference>
<keyword evidence="10" id="KW-1185">Reference proteome</keyword>
<reference evidence="9 10" key="1">
    <citation type="submission" date="2016-08" db="EMBL/GenBank/DDBJ databases">
        <title>Draft genome of Fabibacter sp. strain SK-8.</title>
        <authorList>
            <person name="Wong S.-K."/>
            <person name="Hamasaki K."/>
            <person name="Yoshizawa S."/>
        </authorList>
    </citation>
    <scope>NUCLEOTIDE SEQUENCE [LARGE SCALE GENOMIC DNA]</scope>
    <source>
        <strain evidence="9 10">SK-8</strain>
    </source>
</reference>
<dbReference type="Pfam" id="PF13237">
    <property type="entry name" value="Fer4_10"/>
    <property type="match status" value="1"/>
</dbReference>
<name>A0A1E5T583_9BACT</name>
<dbReference type="OrthoDB" id="9806398at2"/>
<keyword evidence="5" id="KW-0408">Iron</keyword>
<keyword evidence="4" id="KW-0249">Electron transport</keyword>
<evidence type="ECO:0000256" key="5">
    <source>
        <dbReference type="ARBA" id="ARBA00023004"/>
    </source>
</evidence>
<feature type="transmembrane region" description="Helical" evidence="7">
    <location>
        <begin position="144"/>
        <end position="164"/>
    </location>
</feature>
<feature type="transmembrane region" description="Helical" evidence="7">
    <location>
        <begin position="176"/>
        <end position="197"/>
    </location>
</feature>
<dbReference type="STRING" id="1563681.BFP71_02335"/>
<organism evidence="9 10">
    <name type="scientific">Roseivirga misakiensis</name>
    <dbReference type="NCBI Taxonomy" id="1563681"/>
    <lineage>
        <taxon>Bacteria</taxon>
        <taxon>Pseudomonadati</taxon>
        <taxon>Bacteroidota</taxon>
        <taxon>Cytophagia</taxon>
        <taxon>Cytophagales</taxon>
        <taxon>Roseivirgaceae</taxon>
        <taxon>Roseivirga</taxon>
    </lineage>
</organism>
<dbReference type="PROSITE" id="PS00198">
    <property type="entry name" value="4FE4S_FER_1"/>
    <property type="match status" value="1"/>
</dbReference>
<protein>
    <recommendedName>
        <fullName evidence="8">4Fe-4S ferredoxin-type domain-containing protein</fullName>
    </recommendedName>
</protein>
<dbReference type="PANTHER" id="PTHR30176:SF3">
    <property type="entry name" value="FERREDOXIN-TYPE PROTEIN NAPH"/>
    <property type="match status" value="1"/>
</dbReference>
<keyword evidence="7" id="KW-0472">Membrane</keyword>
<keyword evidence="7" id="KW-1133">Transmembrane helix</keyword>
<comment type="caution">
    <text evidence="9">The sequence shown here is derived from an EMBL/GenBank/DDBJ whole genome shotgun (WGS) entry which is preliminary data.</text>
</comment>
<feature type="transmembrane region" description="Helical" evidence="7">
    <location>
        <begin position="306"/>
        <end position="326"/>
    </location>
</feature>
<dbReference type="Pfam" id="PF12801">
    <property type="entry name" value="Fer4_5"/>
    <property type="match status" value="2"/>
</dbReference>
<accession>A0A1E5T583</accession>
<dbReference type="PANTHER" id="PTHR30176">
    <property type="entry name" value="FERREDOXIN-TYPE PROTEIN NAPH"/>
    <property type="match status" value="1"/>
</dbReference>
<dbReference type="AlphaFoldDB" id="A0A1E5T583"/>
<dbReference type="PROSITE" id="PS51379">
    <property type="entry name" value="4FE4S_FER_2"/>
    <property type="match status" value="2"/>
</dbReference>
<feature type="transmembrane region" description="Helical" evidence="7">
    <location>
        <begin position="92"/>
        <end position="111"/>
    </location>
</feature>
<feature type="domain" description="4Fe-4S ferredoxin-type" evidence="8">
    <location>
        <begin position="392"/>
        <end position="420"/>
    </location>
</feature>
<evidence type="ECO:0000256" key="4">
    <source>
        <dbReference type="ARBA" id="ARBA00022982"/>
    </source>
</evidence>
<dbReference type="GO" id="GO:0051539">
    <property type="term" value="F:4 iron, 4 sulfur cluster binding"/>
    <property type="evidence" value="ECO:0007669"/>
    <property type="project" value="UniProtKB-KW"/>
</dbReference>
<feature type="transmembrane region" description="Helical" evidence="7">
    <location>
        <begin position="49"/>
        <end position="71"/>
    </location>
</feature>
<gene>
    <name evidence="9" type="ORF">BFP71_02335</name>
</gene>
<keyword evidence="2" id="KW-0004">4Fe-4S</keyword>
<keyword evidence="7" id="KW-0812">Transmembrane</keyword>
<dbReference type="RefSeq" id="WP_069833841.1">
    <property type="nucleotide sequence ID" value="NZ_MDGQ01000003.1"/>
</dbReference>
<evidence type="ECO:0000313" key="10">
    <source>
        <dbReference type="Proteomes" id="UP000095552"/>
    </source>
</evidence>
<proteinExistence type="predicted"/>
<feature type="transmembrane region" description="Helical" evidence="7">
    <location>
        <begin position="247"/>
        <end position="267"/>
    </location>
</feature>
<dbReference type="InterPro" id="IPR051684">
    <property type="entry name" value="Electron_Trans/Redox"/>
</dbReference>
<evidence type="ECO:0000256" key="1">
    <source>
        <dbReference type="ARBA" id="ARBA00022448"/>
    </source>
</evidence>
<keyword evidence="6" id="KW-0411">Iron-sulfur</keyword>
<dbReference type="GO" id="GO:0005886">
    <property type="term" value="C:plasma membrane"/>
    <property type="evidence" value="ECO:0007669"/>
    <property type="project" value="TreeGrafter"/>
</dbReference>
<dbReference type="GO" id="GO:0046872">
    <property type="term" value="F:metal ion binding"/>
    <property type="evidence" value="ECO:0007669"/>
    <property type="project" value="UniProtKB-KW"/>
</dbReference>
<evidence type="ECO:0000259" key="8">
    <source>
        <dbReference type="PROSITE" id="PS51379"/>
    </source>
</evidence>
<evidence type="ECO:0000256" key="2">
    <source>
        <dbReference type="ARBA" id="ARBA00022485"/>
    </source>
</evidence>
<feature type="domain" description="4Fe-4S ferredoxin-type" evidence="8">
    <location>
        <begin position="423"/>
        <end position="452"/>
    </location>
</feature>
<dbReference type="SUPFAM" id="SSF54862">
    <property type="entry name" value="4Fe-4S ferredoxins"/>
    <property type="match status" value="1"/>
</dbReference>
<dbReference type="Gene3D" id="3.30.70.20">
    <property type="match status" value="1"/>
</dbReference>
<feature type="transmembrane region" description="Helical" evidence="7">
    <location>
        <begin position="346"/>
        <end position="366"/>
    </location>
</feature>
<keyword evidence="1" id="KW-0813">Transport</keyword>
<evidence type="ECO:0000256" key="6">
    <source>
        <dbReference type="ARBA" id="ARBA00023014"/>
    </source>
</evidence>
<dbReference type="InterPro" id="IPR017900">
    <property type="entry name" value="4Fe4S_Fe_S_CS"/>
</dbReference>
<dbReference type="InterPro" id="IPR017896">
    <property type="entry name" value="4Fe4S_Fe-S-bd"/>
</dbReference>
<dbReference type="EMBL" id="MDGQ01000003">
    <property type="protein sequence ID" value="OEK06529.1"/>
    <property type="molecule type" value="Genomic_DNA"/>
</dbReference>
<evidence type="ECO:0000256" key="3">
    <source>
        <dbReference type="ARBA" id="ARBA00022723"/>
    </source>
</evidence>
<evidence type="ECO:0000313" key="9">
    <source>
        <dbReference type="EMBL" id="OEK06529.1"/>
    </source>
</evidence>